<reference evidence="1" key="2">
    <citation type="submission" date="2021-04" db="EMBL/GenBank/DDBJ databases">
        <authorList>
            <person name="Liu J."/>
        </authorList>
    </citation>
    <scope>NUCLEOTIDE SEQUENCE</scope>
    <source>
        <strain evidence="1">BAD-6</strain>
    </source>
</reference>
<dbReference type="AlphaFoldDB" id="A0A8J8B0G6"/>
<organism evidence="1 2">
    <name type="scientific">Sinanaerobacter chloroacetimidivorans</name>
    <dbReference type="NCBI Taxonomy" id="2818044"/>
    <lineage>
        <taxon>Bacteria</taxon>
        <taxon>Bacillati</taxon>
        <taxon>Bacillota</taxon>
        <taxon>Clostridia</taxon>
        <taxon>Peptostreptococcales</taxon>
        <taxon>Anaerovoracaceae</taxon>
        <taxon>Sinanaerobacter</taxon>
    </lineage>
</organism>
<name>A0A8J8B0G6_9FIRM</name>
<comment type="caution">
    <text evidence="1">The sequence shown here is derived from an EMBL/GenBank/DDBJ whole genome shotgun (WGS) entry which is preliminary data.</text>
</comment>
<dbReference type="EMBL" id="JAGSND010000001">
    <property type="protein sequence ID" value="MBR0596606.1"/>
    <property type="molecule type" value="Genomic_DNA"/>
</dbReference>
<reference evidence="1" key="1">
    <citation type="submission" date="2021-04" db="EMBL/GenBank/DDBJ databases">
        <title>Sinoanaerobacter chloroacetimidivorans sp. nov., an obligate anaerobic bacterium isolated from anaerobic sludge.</title>
        <authorList>
            <person name="Bao Y."/>
        </authorList>
    </citation>
    <scope>NUCLEOTIDE SEQUENCE</scope>
    <source>
        <strain evidence="1">BAD-6</strain>
    </source>
</reference>
<gene>
    <name evidence="1" type="ORF">KCX82_01835</name>
</gene>
<dbReference type="Proteomes" id="UP000675664">
    <property type="component" value="Unassembled WGS sequence"/>
</dbReference>
<protein>
    <submittedName>
        <fullName evidence="1">Uncharacterized protein</fullName>
    </submittedName>
</protein>
<dbReference type="RefSeq" id="WP_227016730.1">
    <property type="nucleotide sequence ID" value="NZ_JAGSND010000001.1"/>
</dbReference>
<sequence>MRDVIKEVMENVKSDESRDVRIHPVYYTIGYLSSFSEREPDTMVALSDVVELLRSLEEQKYKHW</sequence>
<evidence type="ECO:0000313" key="2">
    <source>
        <dbReference type="Proteomes" id="UP000675664"/>
    </source>
</evidence>
<evidence type="ECO:0000313" key="1">
    <source>
        <dbReference type="EMBL" id="MBR0596606.1"/>
    </source>
</evidence>
<proteinExistence type="predicted"/>
<accession>A0A8J8B0G6</accession>
<keyword evidence="2" id="KW-1185">Reference proteome</keyword>